<evidence type="ECO:0000313" key="2">
    <source>
        <dbReference type="EMBL" id="KAJ9151983.1"/>
    </source>
</evidence>
<evidence type="ECO:0000313" key="3">
    <source>
        <dbReference type="Proteomes" id="UP001174694"/>
    </source>
</evidence>
<evidence type="ECO:0000256" key="1">
    <source>
        <dbReference type="SAM" id="Phobius"/>
    </source>
</evidence>
<gene>
    <name evidence="2" type="ORF">NKR23_g2935</name>
</gene>
<organism evidence="2 3">
    <name type="scientific">Pleurostoma richardsiae</name>
    <dbReference type="NCBI Taxonomy" id="41990"/>
    <lineage>
        <taxon>Eukaryota</taxon>
        <taxon>Fungi</taxon>
        <taxon>Dikarya</taxon>
        <taxon>Ascomycota</taxon>
        <taxon>Pezizomycotina</taxon>
        <taxon>Sordariomycetes</taxon>
        <taxon>Sordariomycetidae</taxon>
        <taxon>Calosphaeriales</taxon>
        <taxon>Pleurostomataceae</taxon>
        <taxon>Pleurostoma</taxon>
    </lineage>
</organism>
<keyword evidence="1" id="KW-0812">Transmembrane</keyword>
<keyword evidence="3" id="KW-1185">Reference proteome</keyword>
<dbReference type="Proteomes" id="UP001174694">
    <property type="component" value="Unassembled WGS sequence"/>
</dbReference>
<comment type="caution">
    <text evidence="2">The sequence shown here is derived from an EMBL/GenBank/DDBJ whole genome shotgun (WGS) entry which is preliminary data.</text>
</comment>
<sequence length="103" mass="11035">MGIISSKLVGAGPAAAPNTIRLSATPAVDDNFASLLSPQVTTYLLLVLTAVLAILLLTLIIVGLIALVGVVWGLHRDLRMLETTVHRELDVNAQIRREIHGDF</sequence>
<reference evidence="2" key="1">
    <citation type="submission" date="2022-07" db="EMBL/GenBank/DDBJ databases">
        <title>Fungi with potential for degradation of polypropylene.</title>
        <authorList>
            <person name="Gostincar C."/>
        </authorList>
    </citation>
    <scope>NUCLEOTIDE SEQUENCE</scope>
    <source>
        <strain evidence="2">EXF-13308</strain>
    </source>
</reference>
<protein>
    <submittedName>
        <fullName evidence="2">Uncharacterized protein</fullName>
    </submittedName>
</protein>
<dbReference type="EMBL" id="JANBVO010000005">
    <property type="protein sequence ID" value="KAJ9151983.1"/>
    <property type="molecule type" value="Genomic_DNA"/>
</dbReference>
<keyword evidence="1" id="KW-1133">Transmembrane helix</keyword>
<proteinExistence type="predicted"/>
<feature type="transmembrane region" description="Helical" evidence="1">
    <location>
        <begin position="43"/>
        <end position="72"/>
    </location>
</feature>
<accession>A0AA38VXT8</accession>
<dbReference type="AlphaFoldDB" id="A0AA38VXT8"/>
<keyword evidence="1" id="KW-0472">Membrane</keyword>
<name>A0AA38VXT8_9PEZI</name>